<gene>
    <name evidence="2" type="ORF">R1sor_012175</name>
</gene>
<accession>A0ABD3I6D2</accession>
<evidence type="ECO:0000313" key="2">
    <source>
        <dbReference type="EMBL" id="KAL3698099.1"/>
    </source>
</evidence>
<evidence type="ECO:0000256" key="1">
    <source>
        <dbReference type="SAM" id="MobiDB-lite"/>
    </source>
</evidence>
<name>A0ABD3I6D2_9MARC</name>
<dbReference type="Proteomes" id="UP001633002">
    <property type="component" value="Unassembled WGS sequence"/>
</dbReference>
<evidence type="ECO:0000313" key="3">
    <source>
        <dbReference type="Proteomes" id="UP001633002"/>
    </source>
</evidence>
<proteinExistence type="predicted"/>
<dbReference type="AlphaFoldDB" id="A0ABD3I6D2"/>
<dbReference type="EMBL" id="JBJQOH010000002">
    <property type="protein sequence ID" value="KAL3698099.1"/>
    <property type="molecule type" value="Genomic_DNA"/>
</dbReference>
<comment type="caution">
    <text evidence="2">The sequence shown here is derived from an EMBL/GenBank/DDBJ whole genome shotgun (WGS) entry which is preliminary data.</text>
</comment>
<protein>
    <submittedName>
        <fullName evidence="2">Uncharacterized protein</fullName>
    </submittedName>
</protein>
<sequence length="198" mass="22762">MESLEHLLWTCRKNQKREWEMWRLGIIQTPTERLLSAIDHALSEGQRNPSFLAALGFITETIWRQRNEKMFRNKHIWIPTRNILKALTLEVEASLNARDSDNRFGALRRALTAIGEWKITLRSIAAARNHLHFVGTQMEEDSSSQHSELPRFDRDDDEEDHTRALSHLSRISIQDSPAQVPPAGVWNPPGRVVTVGPT</sequence>
<reference evidence="2 3" key="1">
    <citation type="submission" date="2024-09" db="EMBL/GenBank/DDBJ databases">
        <title>Chromosome-scale assembly of Riccia sorocarpa.</title>
        <authorList>
            <person name="Paukszto L."/>
        </authorList>
    </citation>
    <scope>NUCLEOTIDE SEQUENCE [LARGE SCALE GENOMIC DNA]</scope>
    <source>
        <strain evidence="2">LP-2024</strain>
        <tissue evidence="2">Aerial parts of the thallus</tissue>
    </source>
</reference>
<feature type="region of interest" description="Disordered" evidence="1">
    <location>
        <begin position="137"/>
        <end position="198"/>
    </location>
</feature>
<keyword evidence="3" id="KW-1185">Reference proteome</keyword>
<organism evidence="2 3">
    <name type="scientific">Riccia sorocarpa</name>
    <dbReference type="NCBI Taxonomy" id="122646"/>
    <lineage>
        <taxon>Eukaryota</taxon>
        <taxon>Viridiplantae</taxon>
        <taxon>Streptophyta</taxon>
        <taxon>Embryophyta</taxon>
        <taxon>Marchantiophyta</taxon>
        <taxon>Marchantiopsida</taxon>
        <taxon>Marchantiidae</taxon>
        <taxon>Marchantiales</taxon>
        <taxon>Ricciaceae</taxon>
        <taxon>Riccia</taxon>
    </lineage>
</organism>